<dbReference type="Pfam" id="PF05920">
    <property type="entry name" value="Homeobox_KN"/>
    <property type="match status" value="1"/>
</dbReference>
<evidence type="ECO:0000313" key="7">
    <source>
        <dbReference type="EMBL" id="WZN63766.1"/>
    </source>
</evidence>
<evidence type="ECO:0000313" key="8">
    <source>
        <dbReference type="Proteomes" id="UP001472866"/>
    </source>
</evidence>
<dbReference type="InterPro" id="IPR050224">
    <property type="entry name" value="TALE_homeobox"/>
</dbReference>
<keyword evidence="1 4" id="KW-0238">DNA-binding</keyword>
<dbReference type="GO" id="GO:0003677">
    <property type="term" value="F:DNA binding"/>
    <property type="evidence" value="ECO:0007669"/>
    <property type="project" value="UniProtKB-UniRule"/>
</dbReference>
<dbReference type="CDD" id="cd00086">
    <property type="entry name" value="homeodomain"/>
    <property type="match status" value="1"/>
</dbReference>
<organism evidence="7 8">
    <name type="scientific">Chloropicon roscoffensis</name>
    <dbReference type="NCBI Taxonomy" id="1461544"/>
    <lineage>
        <taxon>Eukaryota</taxon>
        <taxon>Viridiplantae</taxon>
        <taxon>Chlorophyta</taxon>
        <taxon>Chloropicophyceae</taxon>
        <taxon>Chloropicales</taxon>
        <taxon>Chloropicaceae</taxon>
        <taxon>Chloropicon</taxon>
    </lineage>
</organism>
<feature type="region of interest" description="Disordered" evidence="5">
    <location>
        <begin position="139"/>
        <end position="219"/>
    </location>
</feature>
<evidence type="ECO:0000256" key="2">
    <source>
        <dbReference type="ARBA" id="ARBA00023155"/>
    </source>
</evidence>
<protein>
    <submittedName>
        <fullName evidence="7">BEL1-like homeodomain protein</fullName>
    </submittedName>
</protein>
<reference evidence="7 8" key="1">
    <citation type="submission" date="2024-03" db="EMBL/GenBank/DDBJ databases">
        <title>Complete genome sequence of the green alga Chloropicon roscoffensis RCC1871.</title>
        <authorList>
            <person name="Lemieux C."/>
            <person name="Pombert J.-F."/>
            <person name="Otis C."/>
            <person name="Turmel M."/>
        </authorList>
    </citation>
    <scope>NUCLEOTIDE SEQUENCE [LARGE SCALE GENOMIC DNA]</scope>
    <source>
        <strain evidence="7 8">RCC1871</strain>
    </source>
</reference>
<name>A0AAX4PD88_9CHLO</name>
<dbReference type="SMART" id="SM00389">
    <property type="entry name" value="HOX"/>
    <property type="match status" value="1"/>
</dbReference>
<dbReference type="PANTHER" id="PTHR11850">
    <property type="entry name" value="HOMEOBOX PROTEIN TRANSCRIPTION FACTORS"/>
    <property type="match status" value="1"/>
</dbReference>
<keyword evidence="2 4" id="KW-0371">Homeobox</keyword>
<proteinExistence type="predicted"/>
<evidence type="ECO:0000256" key="4">
    <source>
        <dbReference type="PROSITE-ProRule" id="PRU00108"/>
    </source>
</evidence>
<feature type="domain" description="Homeobox" evidence="6">
    <location>
        <begin position="63"/>
        <end position="126"/>
    </location>
</feature>
<accession>A0AAX4PD88</accession>
<dbReference type="PROSITE" id="PS50071">
    <property type="entry name" value="HOMEOBOX_2"/>
    <property type="match status" value="1"/>
</dbReference>
<dbReference type="Gene3D" id="1.10.10.60">
    <property type="entry name" value="Homeodomain-like"/>
    <property type="match status" value="1"/>
</dbReference>
<dbReference type="InterPro" id="IPR009057">
    <property type="entry name" value="Homeodomain-like_sf"/>
</dbReference>
<evidence type="ECO:0000256" key="1">
    <source>
        <dbReference type="ARBA" id="ARBA00023125"/>
    </source>
</evidence>
<dbReference type="GO" id="GO:0006355">
    <property type="term" value="P:regulation of DNA-templated transcription"/>
    <property type="evidence" value="ECO:0007669"/>
    <property type="project" value="InterPro"/>
</dbReference>
<dbReference type="SUPFAM" id="SSF46689">
    <property type="entry name" value="Homeodomain-like"/>
    <property type="match status" value="1"/>
</dbReference>
<gene>
    <name evidence="7" type="ORF">HKI87_08g53170</name>
</gene>
<dbReference type="EMBL" id="CP151508">
    <property type="protein sequence ID" value="WZN63766.1"/>
    <property type="molecule type" value="Genomic_DNA"/>
</dbReference>
<comment type="subcellular location">
    <subcellularLocation>
        <location evidence="4">Nucleus</location>
    </subcellularLocation>
</comment>
<dbReference type="AlphaFoldDB" id="A0AAX4PD88"/>
<feature type="DNA-binding region" description="Homeobox" evidence="4">
    <location>
        <begin position="65"/>
        <end position="127"/>
    </location>
</feature>
<sequence>MRSICHKYETNMSELKAKMEALSVSVDGMKQPFLSQDDQKAWVGKSEDLIKSTLEKCLRMLQQLKRNTNRAVPEKDPEVLRRWLFDHFESPYPTPADKEELARQSGYTPKQVSNWFINARVRLWRPMILQAQCEKEQKTKVKEAKKERTKKVTRSVGGSGVRLHSRAPFPPLPSFRPRADPHTRLPSLRSGWRGRRERSDAAGARSLCEGKDSRPPPPPCARCYSFLLRS</sequence>
<evidence type="ECO:0000256" key="5">
    <source>
        <dbReference type="SAM" id="MobiDB-lite"/>
    </source>
</evidence>
<keyword evidence="3 4" id="KW-0539">Nucleus</keyword>
<keyword evidence="8" id="KW-1185">Reference proteome</keyword>
<dbReference type="GO" id="GO:0005634">
    <property type="term" value="C:nucleus"/>
    <property type="evidence" value="ECO:0007669"/>
    <property type="project" value="UniProtKB-SubCell"/>
</dbReference>
<dbReference type="InterPro" id="IPR001356">
    <property type="entry name" value="HD"/>
</dbReference>
<dbReference type="Proteomes" id="UP001472866">
    <property type="component" value="Chromosome 08"/>
</dbReference>
<dbReference type="InterPro" id="IPR008422">
    <property type="entry name" value="KN_HD"/>
</dbReference>
<evidence type="ECO:0000259" key="6">
    <source>
        <dbReference type="PROSITE" id="PS50071"/>
    </source>
</evidence>
<evidence type="ECO:0000256" key="3">
    <source>
        <dbReference type="ARBA" id="ARBA00023242"/>
    </source>
</evidence>